<feature type="transmembrane region" description="Helical" evidence="7">
    <location>
        <begin position="403"/>
        <end position="431"/>
    </location>
</feature>
<dbReference type="GO" id="GO:0022857">
    <property type="term" value="F:transmembrane transporter activity"/>
    <property type="evidence" value="ECO:0007669"/>
    <property type="project" value="InterPro"/>
</dbReference>
<feature type="transmembrane region" description="Helical" evidence="7">
    <location>
        <begin position="28"/>
        <end position="53"/>
    </location>
</feature>
<dbReference type="InterPro" id="IPR020846">
    <property type="entry name" value="MFS_dom"/>
</dbReference>
<dbReference type="InterPro" id="IPR005828">
    <property type="entry name" value="MFS_sugar_transport-like"/>
</dbReference>
<dbReference type="InterPro" id="IPR005829">
    <property type="entry name" value="Sugar_transporter_CS"/>
</dbReference>
<evidence type="ECO:0000256" key="3">
    <source>
        <dbReference type="ARBA" id="ARBA00022448"/>
    </source>
</evidence>
<gene>
    <name evidence="9" type="ORF">BBC0122_020450</name>
</gene>
<feature type="transmembrane region" description="Helical" evidence="7">
    <location>
        <begin position="118"/>
        <end position="140"/>
    </location>
</feature>
<comment type="subcellular location">
    <subcellularLocation>
        <location evidence="1">Membrane</location>
        <topology evidence="1">Multi-pass membrane protein</topology>
    </subcellularLocation>
</comment>
<keyword evidence="6 7" id="KW-0472">Membrane</keyword>
<dbReference type="CDD" id="cd17316">
    <property type="entry name" value="MFS_SV2_like"/>
    <property type="match status" value="1"/>
</dbReference>
<dbReference type="Gene3D" id="1.20.1250.20">
    <property type="entry name" value="MFS general substrate transporter like domains"/>
    <property type="match status" value="1"/>
</dbReference>
<dbReference type="EMBL" id="CP015625">
    <property type="protein sequence ID" value="AQT48138.1"/>
    <property type="molecule type" value="Genomic_DNA"/>
</dbReference>
<evidence type="ECO:0000256" key="6">
    <source>
        <dbReference type="ARBA" id="ARBA00023136"/>
    </source>
</evidence>
<keyword evidence="4 7" id="KW-0812">Transmembrane</keyword>
<keyword evidence="10" id="KW-1185">Reference proteome</keyword>
<comment type="similarity">
    <text evidence="2">Belongs to the major facilitator superfamily. Sugar transporter (TC 2.A.1.1) family.</text>
</comment>
<keyword evidence="5 7" id="KW-1133">Transmembrane helix</keyword>
<evidence type="ECO:0000256" key="7">
    <source>
        <dbReference type="SAM" id="Phobius"/>
    </source>
</evidence>
<evidence type="ECO:0000256" key="5">
    <source>
        <dbReference type="ARBA" id="ARBA00022989"/>
    </source>
</evidence>
<dbReference type="Proteomes" id="UP000189632">
    <property type="component" value="Chromosome"/>
</dbReference>
<protein>
    <submittedName>
        <fullName evidence="9">MFS transporter, putative metabolite transport protein</fullName>
    </submittedName>
</protein>
<dbReference type="PROSITE" id="PS50850">
    <property type="entry name" value="MFS"/>
    <property type="match status" value="1"/>
</dbReference>
<feature type="transmembrane region" description="Helical" evidence="7">
    <location>
        <begin position="152"/>
        <end position="174"/>
    </location>
</feature>
<sequence length="460" mass="49790">MTTAHVEEALRPPVDGAAIKRSKFIKKLTFLISGGMFIDGFILGCIGIVMPAITHDLGLSLTWQGLIGASALIGILIGSPLGGYLADRIGRKPMFAVDLAIFLVGSFLQFFVTDAWQLFAVRLFMGIAIGADYSIGWPLLAEFAPARMRGKLLCIQEVGWYAGYLISYALGWLLTVSETANWNVILGLSTIPTFIVFIMRLGSPESPRWLMSKGRKQEALTIAEEFMEKEEQDDLHKQEFSGKHGFRELFIPQNIRVTIFVSIFWVCNVTPYFAIGTFVPVVLEQLGMKDGLTGGLVLNFVAFLGTIVAAFLIERVGRRKLAIPPFYISTVAFLVLALFASASVTLIVFCVLVFSLTNAISTTLTGVYPGEIFPTEICGVGVGFSAAMSRIGAAIGTFFMPMAVVYIGISWTMIIAAGICLIGGVVSQLLAPETTGKQLSETVGSPSTAPIIEAKTIEYS</sequence>
<dbReference type="GO" id="GO:0016020">
    <property type="term" value="C:membrane"/>
    <property type="evidence" value="ECO:0007669"/>
    <property type="project" value="UniProtKB-SubCell"/>
</dbReference>
<evidence type="ECO:0000256" key="2">
    <source>
        <dbReference type="ARBA" id="ARBA00010992"/>
    </source>
</evidence>
<evidence type="ECO:0000313" key="9">
    <source>
        <dbReference type="EMBL" id="AQT48138.1"/>
    </source>
</evidence>
<dbReference type="AlphaFoldDB" id="A0A1U9MK80"/>
<feature type="transmembrane region" description="Helical" evidence="7">
    <location>
        <begin position="93"/>
        <end position="112"/>
    </location>
</feature>
<dbReference type="PANTHER" id="PTHR23511:SF34">
    <property type="entry name" value="SYNAPTIC VESICLE GLYCOPROTEIN 2"/>
    <property type="match status" value="1"/>
</dbReference>
<feature type="transmembrane region" description="Helical" evidence="7">
    <location>
        <begin position="180"/>
        <end position="201"/>
    </location>
</feature>
<dbReference type="KEGG" id="bapi:BBC0122_020450"/>
<feature type="domain" description="Major facilitator superfamily (MFS) profile" evidence="8">
    <location>
        <begin position="28"/>
        <end position="435"/>
    </location>
</feature>
<name>A0A1U9MK80_9HYPH</name>
<dbReference type="PANTHER" id="PTHR23511">
    <property type="entry name" value="SYNAPTIC VESICLE GLYCOPROTEIN 2"/>
    <property type="match status" value="1"/>
</dbReference>
<dbReference type="OrthoDB" id="9784658at2"/>
<dbReference type="Pfam" id="PF00083">
    <property type="entry name" value="Sugar_tr"/>
    <property type="match status" value="1"/>
</dbReference>
<evidence type="ECO:0000259" key="8">
    <source>
        <dbReference type="PROSITE" id="PS50850"/>
    </source>
</evidence>
<feature type="transmembrane region" description="Helical" evidence="7">
    <location>
        <begin position="291"/>
        <end position="313"/>
    </location>
</feature>
<dbReference type="RefSeq" id="WP_077993674.1">
    <property type="nucleotide sequence ID" value="NZ_CP015625.1"/>
</dbReference>
<dbReference type="PROSITE" id="PS00217">
    <property type="entry name" value="SUGAR_TRANSPORT_2"/>
    <property type="match status" value="1"/>
</dbReference>
<feature type="transmembrane region" description="Helical" evidence="7">
    <location>
        <begin position="257"/>
        <end position="279"/>
    </location>
</feature>
<dbReference type="SUPFAM" id="SSF103473">
    <property type="entry name" value="MFS general substrate transporter"/>
    <property type="match status" value="1"/>
</dbReference>
<keyword evidence="3" id="KW-0813">Transport</keyword>
<dbReference type="InterPro" id="IPR036259">
    <property type="entry name" value="MFS_trans_sf"/>
</dbReference>
<accession>A0A1U9MK80</accession>
<reference evidence="9 10" key="1">
    <citation type="submission" date="2016-11" db="EMBL/GenBank/DDBJ databases">
        <title>Comparative genomics of Bartonella apis.</title>
        <authorList>
            <person name="Engel P."/>
        </authorList>
    </citation>
    <scope>NUCLEOTIDE SEQUENCE [LARGE SCALE GENOMIC DNA]</scope>
    <source>
        <strain evidence="9 10">BBC0122</strain>
    </source>
</reference>
<organism evidence="9 10">
    <name type="scientific">Bartonella choladocola</name>
    <dbReference type="NCBI Taxonomy" id="2750995"/>
    <lineage>
        <taxon>Bacteria</taxon>
        <taxon>Pseudomonadati</taxon>
        <taxon>Pseudomonadota</taxon>
        <taxon>Alphaproteobacteria</taxon>
        <taxon>Hyphomicrobiales</taxon>
        <taxon>Bartonellaceae</taxon>
        <taxon>Bartonella</taxon>
    </lineage>
</organism>
<proteinExistence type="inferred from homology"/>
<evidence type="ECO:0000313" key="10">
    <source>
        <dbReference type="Proteomes" id="UP000189632"/>
    </source>
</evidence>
<evidence type="ECO:0000256" key="4">
    <source>
        <dbReference type="ARBA" id="ARBA00022692"/>
    </source>
</evidence>
<evidence type="ECO:0000256" key="1">
    <source>
        <dbReference type="ARBA" id="ARBA00004141"/>
    </source>
</evidence>
<feature type="transmembrane region" description="Helical" evidence="7">
    <location>
        <begin position="325"/>
        <end position="354"/>
    </location>
</feature>
<feature type="transmembrane region" description="Helical" evidence="7">
    <location>
        <begin position="65"/>
        <end position="86"/>
    </location>
</feature>